<dbReference type="AlphaFoldDB" id="A0A0G4I1Z7"/>
<feature type="region of interest" description="Disordered" evidence="1">
    <location>
        <begin position="458"/>
        <end position="546"/>
    </location>
</feature>
<sequence length="565" mass="62857">MGRVRHEGNKQTDSSLSYLDAVKGRHFRIAMESYFPPYVDLSNDSGHVLDVIKEMASRGGFAYTIVDIGSPASGQTWTAFIQATVDSAEYDLIGSYYSVTNARLDANWVFTYPFVDISDMLLAQIPSEIEKDLLDRMSIFVAPFSVYVWLVLVAIVIGAGFIHWYADRDRREENRETWKQFVLRKMNLRKKKYYYMMTAIEKLQAEKEKEGGADEDAGRSKKSVGIQDTTEKDPEKAVQEMANKIGWDEEAALDYMDPLGRPEANVSRYPQLGASIFMKAMALGSLGPKANPFSGAAKTHLFIFSFLIFIVTAAYTANLATFLLKDGYVAANEQCDMRVVGSPIVRKGAGFVQLATNDCQEPVRYAIDTILVGMEEDGFLQIDDEFQPSVGLTLESFSGIFVAYGVIAIVTVIFAYIRARTRKHTDFLLSKAKQDVSKRLQGIPGEISKRRTLLLGESPLAKQTVGEGSPENPDEREPSFGMERENEEDHQQVLQADEEPKQQGEEEEESICASIGRKAAAGGEFESKKEDSLASDEAPVDDEIEGGGMFINTVALNRGPSMKHR</sequence>
<dbReference type="EMBL" id="CDMZ01004779">
    <property type="protein sequence ID" value="CEM50880.1"/>
    <property type="molecule type" value="Genomic_DNA"/>
</dbReference>
<dbReference type="InterPro" id="IPR015683">
    <property type="entry name" value="Ionotropic_Glu_rcpt"/>
</dbReference>
<feature type="compositionally biased region" description="Basic and acidic residues" evidence="1">
    <location>
        <begin position="207"/>
        <end position="219"/>
    </location>
</feature>
<protein>
    <recommendedName>
        <fullName evidence="4">Ionotropic glutamate receptor C-terminal domain-containing protein</fullName>
    </recommendedName>
</protein>
<keyword evidence="2" id="KW-0472">Membrane</keyword>
<proteinExistence type="predicted"/>
<accession>A0A0G4I1Z7</accession>
<feature type="transmembrane region" description="Helical" evidence="2">
    <location>
        <begin position="301"/>
        <end position="324"/>
    </location>
</feature>
<dbReference type="Gene3D" id="3.40.190.10">
    <property type="entry name" value="Periplasmic binding protein-like II"/>
    <property type="match status" value="1"/>
</dbReference>
<evidence type="ECO:0000313" key="3">
    <source>
        <dbReference type="EMBL" id="CEM50880.1"/>
    </source>
</evidence>
<feature type="region of interest" description="Disordered" evidence="1">
    <location>
        <begin position="207"/>
        <end position="235"/>
    </location>
</feature>
<feature type="transmembrane region" description="Helical" evidence="2">
    <location>
        <begin position="146"/>
        <end position="166"/>
    </location>
</feature>
<dbReference type="PANTHER" id="PTHR18966">
    <property type="entry name" value="IONOTROPIC GLUTAMATE RECEPTOR"/>
    <property type="match status" value="1"/>
</dbReference>
<organism evidence="3">
    <name type="scientific">Chromera velia CCMP2878</name>
    <dbReference type="NCBI Taxonomy" id="1169474"/>
    <lineage>
        <taxon>Eukaryota</taxon>
        <taxon>Sar</taxon>
        <taxon>Alveolata</taxon>
        <taxon>Colpodellida</taxon>
        <taxon>Chromeraceae</taxon>
        <taxon>Chromera</taxon>
    </lineage>
</organism>
<evidence type="ECO:0008006" key="4">
    <source>
        <dbReference type="Google" id="ProtNLM"/>
    </source>
</evidence>
<name>A0A0G4I1Z7_9ALVE</name>
<dbReference type="PhylomeDB" id="A0A0G4I1Z7"/>
<dbReference type="SUPFAM" id="SSF53850">
    <property type="entry name" value="Periplasmic binding protein-like II"/>
    <property type="match status" value="1"/>
</dbReference>
<reference evidence="3" key="1">
    <citation type="submission" date="2014-11" db="EMBL/GenBank/DDBJ databases">
        <authorList>
            <person name="Otto D Thomas"/>
            <person name="Naeem Raeece"/>
        </authorList>
    </citation>
    <scope>NUCLEOTIDE SEQUENCE</scope>
</reference>
<dbReference type="VEuPathDB" id="CryptoDB:Cvel_10238"/>
<feature type="compositionally biased region" description="Basic and acidic residues" evidence="1">
    <location>
        <begin position="473"/>
        <end position="491"/>
    </location>
</feature>
<keyword evidence="2" id="KW-0812">Transmembrane</keyword>
<dbReference type="Gene3D" id="1.10.287.70">
    <property type="match status" value="1"/>
</dbReference>
<evidence type="ECO:0000256" key="1">
    <source>
        <dbReference type="SAM" id="MobiDB-lite"/>
    </source>
</evidence>
<feature type="transmembrane region" description="Helical" evidence="2">
    <location>
        <begin position="397"/>
        <end position="417"/>
    </location>
</feature>
<evidence type="ECO:0000256" key="2">
    <source>
        <dbReference type="SAM" id="Phobius"/>
    </source>
</evidence>
<keyword evidence="2" id="KW-1133">Transmembrane helix</keyword>
<gene>
    <name evidence="3" type="ORF">Cvel_10238</name>
</gene>